<evidence type="ECO:0000256" key="1">
    <source>
        <dbReference type="SAM" id="Phobius"/>
    </source>
</evidence>
<feature type="transmembrane region" description="Helical" evidence="1">
    <location>
        <begin position="61"/>
        <end position="83"/>
    </location>
</feature>
<feature type="transmembrane region" description="Helical" evidence="1">
    <location>
        <begin position="12"/>
        <end position="29"/>
    </location>
</feature>
<keyword evidence="1" id="KW-0472">Membrane</keyword>
<organism evidence="2 3">
    <name type="scientific">Cercophora newfieldiana</name>
    <dbReference type="NCBI Taxonomy" id="92897"/>
    <lineage>
        <taxon>Eukaryota</taxon>
        <taxon>Fungi</taxon>
        <taxon>Dikarya</taxon>
        <taxon>Ascomycota</taxon>
        <taxon>Pezizomycotina</taxon>
        <taxon>Sordariomycetes</taxon>
        <taxon>Sordariomycetidae</taxon>
        <taxon>Sordariales</taxon>
        <taxon>Lasiosphaeriaceae</taxon>
        <taxon>Cercophora</taxon>
    </lineage>
</organism>
<name>A0AA39XSY7_9PEZI</name>
<keyword evidence="1" id="KW-0812">Transmembrane</keyword>
<gene>
    <name evidence="2" type="ORF">B0T16DRAFT_395337</name>
</gene>
<accession>A0AA39XSY7</accession>
<sequence length="105" mass="11036">MAVTSAVSDLVASIYELLASFVGAVYTIVHSFVMGFVNLFTGFFAFIADIFKGVFDIVGGVGKFVTGNIVILGIIGAGAFAYFRFTQQGQLQAQGKGPIAAKKTN</sequence>
<dbReference type="Proteomes" id="UP001174936">
    <property type="component" value="Unassembled WGS sequence"/>
</dbReference>
<dbReference type="AlphaFoldDB" id="A0AA39XSY7"/>
<reference evidence="2" key="1">
    <citation type="submission" date="2023-06" db="EMBL/GenBank/DDBJ databases">
        <title>Genome-scale phylogeny and comparative genomics of the fungal order Sordariales.</title>
        <authorList>
            <consortium name="Lawrence Berkeley National Laboratory"/>
            <person name="Hensen N."/>
            <person name="Bonometti L."/>
            <person name="Westerberg I."/>
            <person name="Brannstrom I.O."/>
            <person name="Guillou S."/>
            <person name="Cros-Aarteil S."/>
            <person name="Calhoun S."/>
            <person name="Haridas S."/>
            <person name="Kuo A."/>
            <person name="Mondo S."/>
            <person name="Pangilinan J."/>
            <person name="Riley R."/>
            <person name="Labutti K."/>
            <person name="Andreopoulos B."/>
            <person name="Lipzen A."/>
            <person name="Chen C."/>
            <person name="Yanf M."/>
            <person name="Daum C."/>
            <person name="Ng V."/>
            <person name="Clum A."/>
            <person name="Steindorff A."/>
            <person name="Ohm R."/>
            <person name="Martin F."/>
            <person name="Silar P."/>
            <person name="Natvig D."/>
            <person name="Lalanne C."/>
            <person name="Gautier V."/>
            <person name="Ament-Velasquez S.L."/>
            <person name="Kruys A."/>
            <person name="Hutchinson M.I."/>
            <person name="Powell A.J."/>
            <person name="Barry K."/>
            <person name="Miller A.N."/>
            <person name="Grigoriev I.V."/>
            <person name="Debuchy R."/>
            <person name="Gladieux P."/>
            <person name="Thoren M.H."/>
            <person name="Johannesson H."/>
        </authorList>
    </citation>
    <scope>NUCLEOTIDE SEQUENCE</scope>
    <source>
        <strain evidence="2">SMH2532-1</strain>
    </source>
</reference>
<keyword evidence="1" id="KW-1133">Transmembrane helix</keyword>
<dbReference type="EMBL" id="JAULSV010000007">
    <property type="protein sequence ID" value="KAK0639646.1"/>
    <property type="molecule type" value="Genomic_DNA"/>
</dbReference>
<protein>
    <submittedName>
        <fullName evidence="2">Uncharacterized protein</fullName>
    </submittedName>
</protein>
<evidence type="ECO:0000313" key="2">
    <source>
        <dbReference type="EMBL" id="KAK0639646.1"/>
    </source>
</evidence>
<comment type="caution">
    <text evidence="2">The sequence shown here is derived from an EMBL/GenBank/DDBJ whole genome shotgun (WGS) entry which is preliminary data.</text>
</comment>
<proteinExistence type="predicted"/>
<evidence type="ECO:0000313" key="3">
    <source>
        <dbReference type="Proteomes" id="UP001174936"/>
    </source>
</evidence>
<feature type="transmembrane region" description="Helical" evidence="1">
    <location>
        <begin position="36"/>
        <end position="55"/>
    </location>
</feature>
<keyword evidence="3" id="KW-1185">Reference proteome</keyword>